<dbReference type="Pfam" id="PF00583">
    <property type="entry name" value="Acetyltransf_1"/>
    <property type="match status" value="1"/>
</dbReference>
<dbReference type="EMBL" id="SGXT01000013">
    <property type="protein sequence ID" value="RZT62542.1"/>
    <property type="molecule type" value="Genomic_DNA"/>
</dbReference>
<gene>
    <name evidence="2" type="ORF">EV140_1072</name>
</gene>
<dbReference type="PANTHER" id="PTHR43305">
    <property type="entry name" value="FAMILY N-ACETYLTRANSFERASE, PUTATIVE (AFU_ORTHOLOGUE AFUA_2G01380)-RELATED"/>
    <property type="match status" value="1"/>
</dbReference>
<dbReference type="GO" id="GO:0016747">
    <property type="term" value="F:acyltransferase activity, transferring groups other than amino-acyl groups"/>
    <property type="evidence" value="ECO:0007669"/>
    <property type="project" value="InterPro"/>
</dbReference>
<dbReference type="CDD" id="cd04301">
    <property type="entry name" value="NAT_SF"/>
    <property type="match status" value="1"/>
</dbReference>
<dbReference type="SUPFAM" id="SSF55729">
    <property type="entry name" value="Acyl-CoA N-acyltransferases (Nat)"/>
    <property type="match status" value="1"/>
</dbReference>
<accession>A0A4Q7TSK4</accession>
<dbReference type="PANTHER" id="PTHR43305:SF1">
    <property type="entry name" value="FAMILY N-ACETYLTRANSFERASE, PUTATIVE (AFU_ORTHOLOGUE AFUA_2G01380)-RELATED"/>
    <property type="match status" value="1"/>
</dbReference>
<sequence length="168" mass="18317">MTVFRVSAADDPAARILLVQYAAWRAAAFAKQGLSYRVAPARPEELTGERGVFLIAEGENLAGEAADVGCAGIRMLADDPDGRRAELKHLWVQPHARGAGVGAELVRELMRRARDDFRAHELVLDSHDSLASAAALYRALGFRPVEPYNDNPNANVWLGRRLDDPTTG</sequence>
<dbReference type="Proteomes" id="UP000292408">
    <property type="component" value="Unassembled WGS sequence"/>
</dbReference>
<dbReference type="OrthoDB" id="3174517at2"/>
<dbReference type="AlphaFoldDB" id="A0A4Q7TSK4"/>
<evidence type="ECO:0000259" key="1">
    <source>
        <dbReference type="PROSITE" id="PS51186"/>
    </source>
</evidence>
<comment type="caution">
    <text evidence="2">The sequence shown here is derived from an EMBL/GenBank/DDBJ whole genome shotgun (WGS) entry which is preliminary data.</text>
</comment>
<reference evidence="2 3" key="1">
    <citation type="journal article" date="2015" name="Stand. Genomic Sci.">
        <title>Genomic Encyclopedia of Bacterial and Archaeal Type Strains, Phase III: the genomes of soil and plant-associated and newly described type strains.</title>
        <authorList>
            <person name="Whitman W.B."/>
            <person name="Woyke T."/>
            <person name="Klenk H.P."/>
            <person name="Zhou Y."/>
            <person name="Lilburn T.G."/>
            <person name="Beck B.J."/>
            <person name="De Vos P."/>
            <person name="Vandamme P."/>
            <person name="Eisen J.A."/>
            <person name="Garrity G."/>
            <person name="Hugenholtz P."/>
            <person name="Kyrpides N.C."/>
        </authorList>
    </citation>
    <scope>NUCLEOTIDE SEQUENCE [LARGE SCALE GENOMIC DNA]</scope>
    <source>
        <strain evidence="2 3">AC4r</strain>
    </source>
</reference>
<proteinExistence type="predicted"/>
<dbReference type="RefSeq" id="WP_130281762.1">
    <property type="nucleotide sequence ID" value="NZ_SGXT01000013.1"/>
</dbReference>
<organism evidence="2 3">
    <name type="scientific">Microcella alkaliphila</name>
    <dbReference type="NCBI Taxonomy" id="279828"/>
    <lineage>
        <taxon>Bacteria</taxon>
        <taxon>Bacillati</taxon>
        <taxon>Actinomycetota</taxon>
        <taxon>Actinomycetes</taxon>
        <taxon>Micrococcales</taxon>
        <taxon>Microbacteriaceae</taxon>
        <taxon>Microcella</taxon>
    </lineage>
</organism>
<dbReference type="Gene3D" id="3.40.630.30">
    <property type="match status" value="1"/>
</dbReference>
<protein>
    <submittedName>
        <fullName evidence="2">Acetyltransferase (GNAT) family protein</fullName>
    </submittedName>
</protein>
<dbReference type="InterPro" id="IPR000182">
    <property type="entry name" value="GNAT_dom"/>
</dbReference>
<evidence type="ECO:0000313" key="3">
    <source>
        <dbReference type="Proteomes" id="UP000292408"/>
    </source>
</evidence>
<keyword evidence="3" id="KW-1185">Reference proteome</keyword>
<dbReference type="InterPro" id="IPR016181">
    <property type="entry name" value="Acyl_CoA_acyltransferase"/>
</dbReference>
<dbReference type="InterPro" id="IPR052777">
    <property type="entry name" value="Acetyltransferase_Enz"/>
</dbReference>
<name>A0A4Q7TSK4_9MICO</name>
<evidence type="ECO:0000313" key="2">
    <source>
        <dbReference type="EMBL" id="RZT62542.1"/>
    </source>
</evidence>
<keyword evidence="2" id="KW-0808">Transferase</keyword>
<feature type="domain" description="N-acetyltransferase" evidence="1">
    <location>
        <begin position="1"/>
        <end position="163"/>
    </location>
</feature>
<dbReference type="PROSITE" id="PS51186">
    <property type="entry name" value="GNAT"/>
    <property type="match status" value="1"/>
</dbReference>